<keyword evidence="5" id="KW-1185">Reference proteome</keyword>
<gene>
    <name evidence="4" type="ORF">GCM10011575_42910</name>
</gene>
<comment type="pathway">
    <text evidence="1">Cofactor biosynthesis; molybdopterin biosynthesis.</text>
</comment>
<dbReference type="Pfam" id="PF00994">
    <property type="entry name" value="MoCF_biosynth"/>
    <property type="match status" value="1"/>
</dbReference>
<dbReference type="AlphaFoldDB" id="A0A917SI86"/>
<organism evidence="4 5">
    <name type="scientific">Microlunatus endophyticus</name>
    <dbReference type="NCBI Taxonomy" id="1716077"/>
    <lineage>
        <taxon>Bacteria</taxon>
        <taxon>Bacillati</taxon>
        <taxon>Actinomycetota</taxon>
        <taxon>Actinomycetes</taxon>
        <taxon>Propionibacteriales</taxon>
        <taxon>Propionibacteriaceae</taxon>
        <taxon>Microlunatus</taxon>
    </lineage>
</organism>
<dbReference type="PROSITE" id="PS01078">
    <property type="entry name" value="MOCF_BIOSYNTHESIS_1"/>
    <property type="match status" value="1"/>
</dbReference>
<feature type="domain" description="MoaB/Mog" evidence="3">
    <location>
        <begin position="36"/>
        <end position="179"/>
    </location>
</feature>
<evidence type="ECO:0000259" key="3">
    <source>
        <dbReference type="SMART" id="SM00852"/>
    </source>
</evidence>
<dbReference type="Proteomes" id="UP000613840">
    <property type="component" value="Unassembled WGS sequence"/>
</dbReference>
<reference evidence="4" key="2">
    <citation type="submission" date="2020-09" db="EMBL/GenBank/DDBJ databases">
        <authorList>
            <person name="Sun Q."/>
            <person name="Zhou Y."/>
        </authorList>
    </citation>
    <scope>NUCLEOTIDE SEQUENCE</scope>
    <source>
        <strain evidence="4">CGMCC 4.7306</strain>
    </source>
</reference>
<dbReference type="Gene3D" id="3.40.980.10">
    <property type="entry name" value="MoaB/Mog-like domain"/>
    <property type="match status" value="1"/>
</dbReference>
<comment type="caution">
    <text evidence="4">The sequence shown here is derived from an EMBL/GenBank/DDBJ whole genome shotgun (WGS) entry which is preliminary data.</text>
</comment>
<evidence type="ECO:0000313" key="4">
    <source>
        <dbReference type="EMBL" id="GGL80070.1"/>
    </source>
</evidence>
<dbReference type="EMBL" id="BMMZ01000015">
    <property type="protein sequence ID" value="GGL80070.1"/>
    <property type="molecule type" value="Genomic_DNA"/>
</dbReference>
<dbReference type="PANTHER" id="PTHR43764:SF1">
    <property type="entry name" value="MOLYBDOPTERIN MOLYBDOTRANSFERASE"/>
    <property type="match status" value="1"/>
</dbReference>
<dbReference type="GO" id="GO:0006777">
    <property type="term" value="P:Mo-molybdopterin cofactor biosynthetic process"/>
    <property type="evidence" value="ECO:0007669"/>
    <property type="project" value="UniProtKB-KW"/>
</dbReference>
<dbReference type="PANTHER" id="PTHR43764">
    <property type="entry name" value="MOLYBDENUM COFACTOR BIOSYNTHESIS"/>
    <property type="match status" value="1"/>
</dbReference>
<dbReference type="CDD" id="cd00886">
    <property type="entry name" value="MogA_MoaB"/>
    <property type="match status" value="1"/>
</dbReference>
<protein>
    <submittedName>
        <fullName evidence="4">Molybdenum cofactor biosynthesis protein</fullName>
    </submittedName>
</protein>
<evidence type="ECO:0000256" key="2">
    <source>
        <dbReference type="ARBA" id="ARBA00023150"/>
    </source>
</evidence>
<accession>A0A917SI86</accession>
<proteinExistence type="predicted"/>
<reference evidence="4" key="1">
    <citation type="journal article" date="2014" name="Int. J. Syst. Evol. Microbiol.">
        <title>Complete genome sequence of Corynebacterium casei LMG S-19264T (=DSM 44701T), isolated from a smear-ripened cheese.</title>
        <authorList>
            <consortium name="US DOE Joint Genome Institute (JGI-PGF)"/>
            <person name="Walter F."/>
            <person name="Albersmeier A."/>
            <person name="Kalinowski J."/>
            <person name="Ruckert C."/>
        </authorList>
    </citation>
    <scope>NUCLEOTIDE SEQUENCE</scope>
    <source>
        <strain evidence="4">CGMCC 4.7306</strain>
    </source>
</reference>
<evidence type="ECO:0000313" key="5">
    <source>
        <dbReference type="Proteomes" id="UP000613840"/>
    </source>
</evidence>
<sequence length="188" mass="19004">MVAGGVTGGEAGPITLTALMPEATVSEQDLDARSAAVITISTRAAAGVYADTSGPIIVDALREAGYQVGDPHVVPDGEPVAEILRQLVDAGRAVIITTGGTGLNPGDHTPEMTRRVLEREIPHLAAAIARYGVDHGVPSAVLSRGTAGTAGSSLVVNLPGSRGGARDGMAVLLPLLDHAISQLRGGDH</sequence>
<dbReference type="NCBIfam" id="TIGR00177">
    <property type="entry name" value="molyb_syn"/>
    <property type="match status" value="1"/>
</dbReference>
<keyword evidence="2" id="KW-0501">Molybdenum cofactor biosynthesis</keyword>
<name>A0A917SI86_9ACTN</name>
<dbReference type="SUPFAM" id="SSF53218">
    <property type="entry name" value="Molybdenum cofactor biosynthesis proteins"/>
    <property type="match status" value="1"/>
</dbReference>
<dbReference type="InterPro" id="IPR051920">
    <property type="entry name" value="MPT_Adenylyltrnsfr/MoaC-Rel"/>
</dbReference>
<dbReference type="InterPro" id="IPR036425">
    <property type="entry name" value="MoaB/Mog-like_dom_sf"/>
</dbReference>
<dbReference type="InterPro" id="IPR001453">
    <property type="entry name" value="MoaB/Mog_dom"/>
</dbReference>
<dbReference type="InterPro" id="IPR008284">
    <property type="entry name" value="MoCF_biosynth_CS"/>
</dbReference>
<evidence type="ECO:0000256" key="1">
    <source>
        <dbReference type="ARBA" id="ARBA00005046"/>
    </source>
</evidence>
<dbReference type="SMART" id="SM00852">
    <property type="entry name" value="MoCF_biosynth"/>
    <property type="match status" value="1"/>
</dbReference>